<feature type="transmembrane region" description="Helical" evidence="5">
    <location>
        <begin position="44"/>
        <end position="72"/>
    </location>
</feature>
<keyword evidence="4 5" id="KW-0472">Membrane</keyword>
<dbReference type="EMBL" id="CAJOAZ010000127">
    <property type="protein sequence ID" value="CAF3543507.1"/>
    <property type="molecule type" value="Genomic_DNA"/>
</dbReference>
<name>A0A815U0U5_9BILA</name>
<evidence type="ECO:0000313" key="9">
    <source>
        <dbReference type="Proteomes" id="UP000663845"/>
    </source>
</evidence>
<evidence type="ECO:0000256" key="1">
    <source>
        <dbReference type="ARBA" id="ARBA00004370"/>
    </source>
</evidence>
<organism evidence="7 9">
    <name type="scientific">Adineta steineri</name>
    <dbReference type="NCBI Taxonomy" id="433720"/>
    <lineage>
        <taxon>Eukaryota</taxon>
        <taxon>Metazoa</taxon>
        <taxon>Spiralia</taxon>
        <taxon>Gnathifera</taxon>
        <taxon>Rotifera</taxon>
        <taxon>Eurotatoria</taxon>
        <taxon>Bdelloidea</taxon>
        <taxon>Adinetida</taxon>
        <taxon>Adinetidae</taxon>
        <taxon>Adineta</taxon>
    </lineage>
</organism>
<accession>A0A815U0U5</accession>
<sequence>MTTMESSTSISNELYTDIIRIQVTTVPSDSINTSIIGLQSPIVIFIWFEIIAACLVYGLGFIGNIFSLIIFCSLDEFRRISTGCFFLLTTIANSFHLWTLTTEFLGVYNIYIYSGGFLQCRLNFFVQNVSRAMSTYLAIGIALDRFIRSELPLRSRTICTRRNAIIYTIVNFIIFSILWSLWLCPTIIKDPITGKCIYNQSPTFYFYLTQVQTPVRFVIVLIIPVIIMITANIRMLQNMRQSHRRVAHQTEMNTTLTAVTPASMNKPIARRMTSLDRMLFYMMVANIGTFIITQIPFHIYTLVRNYYAALDPFTHSLVRAILLIWSSIYFGIAFYLYCFAAPIFRQKFIMITQKFIGCLRHRPAREL</sequence>
<comment type="caution">
    <text evidence="7">The sequence shown here is derived from an EMBL/GenBank/DDBJ whole genome shotgun (WGS) entry which is preliminary data.</text>
</comment>
<dbReference type="Gene3D" id="1.20.1070.10">
    <property type="entry name" value="Rhodopsin 7-helix transmembrane proteins"/>
    <property type="match status" value="1"/>
</dbReference>
<dbReference type="Pfam" id="PF00001">
    <property type="entry name" value="7tm_1"/>
    <property type="match status" value="1"/>
</dbReference>
<feature type="transmembrane region" description="Helical" evidence="5">
    <location>
        <begin position="164"/>
        <end position="182"/>
    </location>
</feature>
<dbReference type="AlphaFoldDB" id="A0A815U0U5"/>
<keyword evidence="2 5" id="KW-0812">Transmembrane</keyword>
<evidence type="ECO:0000313" key="8">
    <source>
        <dbReference type="EMBL" id="CAF3543507.1"/>
    </source>
</evidence>
<evidence type="ECO:0000256" key="4">
    <source>
        <dbReference type="ARBA" id="ARBA00023136"/>
    </source>
</evidence>
<dbReference type="PROSITE" id="PS50262">
    <property type="entry name" value="G_PROTEIN_RECEP_F1_2"/>
    <property type="match status" value="1"/>
</dbReference>
<comment type="subcellular location">
    <subcellularLocation>
        <location evidence="1">Membrane</location>
    </subcellularLocation>
</comment>
<feature type="transmembrane region" description="Helical" evidence="5">
    <location>
        <begin position="215"/>
        <end position="236"/>
    </location>
</feature>
<feature type="domain" description="G-protein coupled receptors family 1 profile" evidence="6">
    <location>
        <begin position="63"/>
        <end position="337"/>
    </location>
</feature>
<keyword evidence="3 5" id="KW-1133">Transmembrane helix</keyword>
<protein>
    <recommendedName>
        <fullName evidence="6">G-protein coupled receptors family 1 profile domain-containing protein</fullName>
    </recommendedName>
</protein>
<evidence type="ECO:0000256" key="2">
    <source>
        <dbReference type="ARBA" id="ARBA00022692"/>
    </source>
</evidence>
<dbReference type="InterPro" id="IPR052954">
    <property type="entry name" value="GPCR-Ligand_Int"/>
</dbReference>
<dbReference type="PANTHER" id="PTHR46641:SF8">
    <property type="entry name" value="G-PROTEIN COUPLED RECEPTORS FAMILY 1 PROFILE DOMAIN-CONTAINING PROTEIN"/>
    <property type="match status" value="1"/>
</dbReference>
<evidence type="ECO:0000256" key="5">
    <source>
        <dbReference type="SAM" id="Phobius"/>
    </source>
</evidence>
<evidence type="ECO:0000256" key="3">
    <source>
        <dbReference type="ARBA" id="ARBA00022989"/>
    </source>
</evidence>
<feature type="transmembrane region" description="Helical" evidence="5">
    <location>
        <begin position="279"/>
        <end position="300"/>
    </location>
</feature>
<dbReference type="InterPro" id="IPR017452">
    <property type="entry name" value="GPCR_Rhodpsn_7TM"/>
</dbReference>
<feature type="transmembrane region" description="Helical" evidence="5">
    <location>
        <begin position="84"/>
        <end position="112"/>
    </location>
</feature>
<dbReference type="InterPro" id="IPR000276">
    <property type="entry name" value="GPCR_Rhodpsn"/>
</dbReference>
<gene>
    <name evidence="7" type="ORF">JYZ213_LOCUS43858</name>
    <name evidence="8" type="ORF">OXD698_LOCUS3561</name>
</gene>
<evidence type="ECO:0000313" key="7">
    <source>
        <dbReference type="EMBL" id="CAF1507785.1"/>
    </source>
</evidence>
<dbReference type="Proteomes" id="UP000663844">
    <property type="component" value="Unassembled WGS sequence"/>
</dbReference>
<dbReference type="GO" id="GO:0016020">
    <property type="term" value="C:membrane"/>
    <property type="evidence" value="ECO:0007669"/>
    <property type="project" value="UniProtKB-SubCell"/>
</dbReference>
<dbReference type="SUPFAM" id="SSF81321">
    <property type="entry name" value="Family A G protein-coupled receptor-like"/>
    <property type="match status" value="1"/>
</dbReference>
<dbReference type="GO" id="GO:0004930">
    <property type="term" value="F:G protein-coupled receptor activity"/>
    <property type="evidence" value="ECO:0007669"/>
    <property type="project" value="InterPro"/>
</dbReference>
<dbReference type="PANTHER" id="PTHR46641">
    <property type="entry name" value="FMRFAMIDE RECEPTOR-RELATED"/>
    <property type="match status" value="1"/>
</dbReference>
<feature type="transmembrane region" description="Helical" evidence="5">
    <location>
        <begin position="320"/>
        <end position="344"/>
    </location>
</feature>
<reference evidence="7" key="1">
    <citation type="submission" date="2021-02" db="EMBL/GenBank/DDBJ databases">
        <authorList>
            <person name="Nowell W R."/>
        </authorList>
    </citation>
    <scope>NUCLEOTIDE SEQUENCE</scope>
</reference>
<evidence type="ECO:0000259" key="6">
    <source>
        <dbReference type="PROSITE" id="PS50262"/>
    </source>
</evidence>
<proteinExistence type="predicted"/>
<dbReference type="Proteomes" id="UP000663845">
    <property type="component" value="Unassembled WGS sequence"/>
</dbReference>
<dbReference type="EMBL" id="CAJNOG010002505">
    <property type="protein sequence ID" value="CAF1507785.1"/>
    <property type="molecule type" value="Genomic_DNA"/>
</dbReference>